<reference evidence="11 12" key="1">
    <citation type="journal article" date="2020" name="BMC Genomics">
        <title>Intraspecific diversification of the crop wild relative Brassica cretica Lam. using demographic model selection.</title>
        <authorList>
            <person name="Kioukis A."/>
            <person name="Michalopoulou V.A."/>
            <person name="Briers L."/>
            <person name="Pirintsos S."/>
            <person name="Studholme D.J."/>
            <person name="Pavlidis P."/>
            <person name="Sarris P.F."/>
        </authorList>
    </citation>
    <scope>NUCLEOTIDE SEQUENCE [LARGE SCALE GENOMIC DNA]</scope>
    <source>
        <strain evidence="12">cv. PFS-1207/04</strain>
    </source>
</reference>
<dbReference type="SUPFAM" id="SSF52540">
    <property type="entry name" value="P-loop containing nucleoside triphosphate hydrolases"/>
    <property type="match status" value="2"/>
</dbReference>
<dbReference type="InterPro" id="IPR003591">
    <property type="entry name" value="Leu-rich_rpt_typical-subtyp"/>
</dbReference>
<dbReference type="InterPro" id="IPR032675">
    <property type="entry name" value="LRR_dom_sf"/>
</dbReference>
<evidence type="ECO:0000256" key="2">
    <source>
        <dbReference type="ARBA" id="ARBA00022614"/>
    </source>
</evidence>
<dbReference type="InterPro" id="IPR035897">
    <property type="entry name" value="Toll_tir_struct_dom_sf"/>
</dbReference>
<dbReference type="InterPro" id="IPR000157">
    <property type="entry name" value="TIR_dom"/>
</dbReference>
<dbReference type="Gene3D" id="3.40.50.300">
    <property type="entry name" value="P-loop containing nucleotide triphosphate hydrolases"/>
    <property type="match status" value="2"/>
</dbReference>
<dbReference type="Pfam" id="PF20160">
    <property type="entry name" value="C-JID"/>
    <property type="match status" value="1"/>
</dbReference>
<keyword evidence="6" id="KW-0520">NAD</keyword>
<keyword evidence="5" id="KW-0611">Plant defense</keyword>
<dbReference type="Pfam" id="PF07725">
    <property type="entry name" value="LRR_3"/>
    <property type="match status" value="1"/>
</dbReference>
<dbReference type="PANTHER" id="PTHR11017">
    <property type="entry name" value="LEUCINE-RICH REPEAT-CONTAINING PROTEIN"/>
    <property type="match status" value="1"/>
</dbReference>
<dbReference type="Gene3D" id="1.10.8.430">
    <property type="entry name" value="Helical domain of apoptotic protease-activating factors"/>
    <property type="match status" value="1"/>
</dbReference>
<comment type="caution">
    <text evidence="11">The sequence shown here is derived from an EMBL/GenBank/DDBJ whole genome shotgun (WGS) entry which is preliminary data.</text>
</comment>
<dbReference type="InterPro" id="IPR011713">
    <property type="entry name" value="Leu-rich_rpt_3"/>
</dbReference>
<keyword evidence="2" id="KW-0433">Leucine-rich repeat</keyword>
<evidence type="ECO:0000259" key="10">
    <source>
        <dbReference type="PROSITE" id="PS51697"/>
    </source>
</evidence>
<dbReference type="SMART" id="SM00369">
    <property type="entry name" value="LRR_TYP"/>
    <property type="match status" value="3"/>
</dbReference>
<dbReference type="InterPro" id="IPR058546">
    <property type="entry name" value="RPS4B/Roq1-like_LRR"/>
</dbReference>
<feature type="compositionally biased region" description="Polar residues" evidence="8">
    <location>
        <begin position="1"/>
        <end position="23"/>
    </location>
</feature>
<dbReference type="SUPFAM" id="SSF52058">
    <property type="entry name" value="L domain-like"/>
    <property type="match status" value="2"/>
</dbReference>
<dbReference type="InterPro" id="IPR002182">
    <property type="entry name" value="NB-ARC"/>
</dbReference>
<proteinExistence type="predicted"/>
<dbReference type="SMART" id="SM00255">
    <property type="entry name" value="TIR"/>
    <property type="match status" value="1"/>
</dbReference>
<name>A0ABQ7DKA9_BRACR</name>
<keyword evidence="12" id="KW-1185">Reference proteome</keyword>
<dbReference type="Proteomes" id="UP000266723">
    <property type="component" value="Unassembled WGS sequence"/>
</dbReference>
<evidence type="ECO:0000256" key="1">
    <source>
        <dbReference type="ARBA" id="ARBA00011982"/>
    </source>
</evidence>
<feature type="region of interest" description="Disordered" evidence="8">
    <location>
        <begin position="1"/>
        <end position="25"/>
    </location>
</feature>
<organism evidence="11 12">
    <name type="scientific">Brassica cretica</name>
    <name type="common">Mustard</name>
    <dbReference type="NCBI Taxonomy" id="69181"/>
    <lineage>
        <taxon>Eukaryota</taxon>
        <taxon>Viridiplantae</taxon>
        <taxon>Streptophyta</taxon>
        <taxon>Embryophyta</taxon>
        <taxon>Tracheophyta</taxon>
        <taxon>Spermatophyta</taxon>
        <taxon>Magnoliopsida</taxon>
        <taxon>eudicotyledons</taxon>
        <taxon>Gunneridae</taxon>
        <taxon>Pentapetalae</taxon>
        <taxon>rosids</taxon>
        <taxon>malvids</taxon>
        <taxon>Brassicales</taxon>
        <taxon>Brassicaceae</taxon>
        <taxon>Brassiceae</taxon>
        <taxon>Brassica</taxon>
    </lineage>
</organism>
<dbReference type="Gene3D" id="3.80.10.10">
    <property type="entry name" value="Ribonuclease Inhibitor"/>
    <property type="match status" value="4"/>
</dbReference>
<evidence type="ECO:0000256" key="8">
    <source>
        <dbReference type="SAM" id="MobiDB-lite"/>
    </source>
</evidence>
<dbReference type="Pfam" id="PF23286">
    <property type="entry name" value="LRR_13"/>
    <property type="match status" value="2"/>
</dbReference>
<dbReference type="PANTHER" id="PTHR11017:SF552">
    <property type="entry name" value="DISEASE RESISTANCE PROTEIN RPP2B"/>
    <property type="match status" value="1"/>
</dbReference>
<dbReference type="EC" id="3.2.2.6" evidence="1"/>
<dbReference type="SMART" id="SM00367">
    <property type="entry name" value="LRR_CC"/>
    <property type="match status" value="5"/>
</dbReference>
<accession>A0ABQ7DKA9</accession>
<evidence type="ECO:0000313" key="11">
    <source>
        <dbReference type="EMBL" id="KAF3578478.1"/>
    </source>
</evidence>
<dbReference type="InterPro" id="IPR027417">
    <property type="entry name" value="P-loop_NTPase"/>
</dbReference>
<dbReference type="Gene3D" id="3.30.70.100">
    <property type="match status" value="1"/>
</dbReference>
<evidence type="ECO:0000256" key="7">
    <source>
        <dbReference type="ARBA" id="ARBA00047304"/>
    </source>
</evidence>
<dbReference type="PROSITE" id="PS51697">
    <property type="entry name" value="ALOG"/>
    <property type="match status" value="1"/>
</dbReference>
<evidence type="ECO:0000313" key="12">
    <source>
        <dbReference type="Proteomes" id="UP000266723"/>
    </source>
</evidence>
<dbReference type="Pfam" id="PF00931">
    <property type="entry name" value="NB-ARC"/>
    <property type="match status" value="2"/>
</dbReference>
<dbReference type="InterPro" id="IPR042197">
    <property type="entry name" value="Apaf_helical"/>
</dbReference>
<feature type="domain" description="TIR" evidence="9">
    <location>
        <begin position="263"/>
        <end position="426"/>
    </location>
</feature>
<dbReference type="Gene3D" id="3.40.50.10140">
    <property type="entry name" value="Toll/interleukin-1 receptor homology (TIR) domain"/>
    <property type="match status" value="1"/>
</dbReference>
<dbReference type="SUPFAM" id="SSF52200">
    <property type="entry name" value="Toll/Interleukin receptor TIR domain"/>
    <property type="match status" value="1"/>
</dbReference>
<protein>
    <recommendedName>
        <fullName evidence="1">ADP-ribosyl cyclase/cyclic ADP-ribose hydrolase</fullName>
        <ecNumber evidence="1">3.2.2.6</ecNumber>
    </recommendedName>
</protein>
<comment type="catalytic activity">
    <reaction evidence="7">
        <text>NAD(+) + H2O = ADP-D-ribose + nicotinamide + H(+)</text>
        <dbReference type="Rhea" id="RHEA:16301"/>
        <dbReference type="ChEBI" id="CHEBI:15377"/>
        <dbReference type="ChEBI" id="CHEBI:15378"/>
        <dbReference type="ChEBI" id="CHEBI:17154"/>
        <dbReference type="ChEBI" id="CHEBI:57540"/>
        <dbReference type="ChEBI" id="CHEBI:57967"/>
        <dbReference type="EC" id="3.2.2.6"/>
    </reaction>
    <physiologicalReaction direction="left-to-right" evidence="7">
        <dbReference type="Rhea" id="RHEA:16302"/>
    </physiologicalReaction>
</comment>
<evidence type="ECO:0000256" key="6">
    <source>
        <dbReference type="ARBA" id="ARBA00023027"/>
    </source>
</evidence>
<dbReference type="PRINTS" id="PR00364">
    <property type="entry name" value="DISEASERSIST"/>
</dbReference>
<evidence type="ECO:0000256" key="5">
    <source>
        <dbReference type="ARBA" id="ARBA00022821"/>
    </source>
</evidence>
<keyword evidence="3" id="KW-0677">Repeat</keyword>
<gene>
    <name evidence="11" type="ORF">DY000_02028746</name>
</gene>
<dbReference type="InterPro" id="IPR006553">
    <property type="entry name" value="Leu-rich_rpt_Cys-con_subtyp"/>
</dbReference>
<dbReference type="InterPro" id="IPR001611">
    <property type="entry name" value="Leu-rich_rpt"/>
</dbReference>
<evidence type="ECO:0000256" key="4">
    <source>
        <dbReference type="ARBA" id="ARBA00022801"/>
    </source>
</evidence>
<evidence type="ECO:0000259" key="9">
    <source>
        <dbReference type="PROSITE" id="PS50104"/>
    </source>
</evidence>
<dbReference type="Pfam" id="PF23282">
    <property type="entry name" value="WHD_ROQ1"/>
    <property type="match status" value="1"/>
</dbReference>
<evidence type="ECO:0000256" key="3">
    <source>
        <dbReference type="ARBA" id="ARBA00022737"/>
    </source>
</evidence>
<dbReference type="InterPro" id="IPR058192">
    <property type="entry name" value="WHD_ROQ1-like"/>
</dbReference>
<dbReference type="InterPro" id="IPR044974">
    <property type="entry name" value="Disease_R_plants"/>
</dbReference>
<keyword evidence="4" id="KW-0378">Hydrolase</keyword>
<dbReference type="InterPro" id="IPR006936">
    <property type="entry name" value="ALOG_dom"/>
</dbReference>
<feature type="domain" description="ALOG" evidence="10">
    <location>
        <begin position="177"/>
        <end position="274"/>
    </location>
</feature>
<dbReference type="InterPro" id="IPR045344">
    <property type="entry name" value="C-JID"/>
</dbReference>
<dbReference type="Pfam" id="PF01582">
    <property type="entry name" value="TIR"/>
    <property type="match status" value="1"/>
</dbReference>
<dbReference type="EMBL" id="QGKV02000649">
    <property type="protein sequence ID" value="KAF3578478.1"/>
    <property type="molecule type" value="Genomic_DNA"/>
</dbReference>
<dbReference type="PROSITE" id="PS51450">
    <property type="entry name" value="LRR"/>
    <property type="match status" value="1"/>
</dbReference>
<dbReference type="PROSITE" id="PS50104">
    <property type="entry name" value="TIR"/>
    <property type="match status" value="1"/>
</dbReference>
<sequence length="2011" mass="228330">MNKLTTMFGSLGRRSSSISTNASGDRKNLSQELDKVFLMTLYLLDAKTTYKVMAKVYKIPGVSSVVMEDDCRITLTGTADPQKLLNKLKIYRPMIRKITVSKKDDSCQEEGVLLSKKHHSGVDDEQWEKVYKRLGLNDGGDAYSGAISIMSSPACKWEKPDDSGSRDDIPTVADITTTMTPNSDDWYLFCEFLSNRMPPLTPSGCSADDVIDFLRTRQVSGGLEALVSRLSAKTDAYFLKPEDNPFRSAAVTSYLKAAGEMTRETECILVFSCNDNHDVDETSFIEAISKELRKRKVIPFEYNLLRRENLDEGMLDRSNVGIMIISNTYASSTQSLDHLVAIMKHRKATGLVIIPIYFKVTLSDIYGSKGKFEAAFLQLQSSLQEDRVKRWKATVTEIVSIGGIEWTKGFQFILAEEVVRNASLRLYLKNSKNMVEILSLLEHSECLDVEIFGLWGMPGIGKTSLAREVFEILVPQYDLCYFLQDFHLEFEMKGLWQLRDDFFSKIFGEEKLSLDASDTKLSFMRDRFHNKRILVVLDDVSNARDAEAVLGGFGWFSKGHTIILTSRKKQVLVQCKAKELYEIQKLCEFESFRLCKQYLNEETEVISELISCSSGIPLVLKALVSSVSKRRINSGTDAIEGIFLDASDLTCELGPTVFDKMCKLRLLKFYYSTSGNHQFMLSLPLGLYSLPDELRLLHWEGYPLENLPQKFNPENLVQLNMPYSDMVKLWEGKKNLGNLKILKLSHSEKLTDIRMLSEALNLENIDLEGCTSLVDISSSIPRCGKLVSLNMKGCSRLQSLPAMVGLTSLKLLDLSGCLDLEEIQDFAPNLKKLYLAGTAIRELPLSIENLTELVTLDLENCKRLQQLPVGVSNSKSIVKLKLSGCGSLGSLLKLKNILVLENINSGKWQPVLNWKSIRNIGHRTGINGTKIEKLDGFLLQHIGPKAVSVGEDFIVKQLASGNITMQPVAIDGLIILCIEASFKGREHKVAAWKEALKTASNILGHVLSEERPECEFVEKIATETFKMLNDLSPCEISGFPGIESRSKELEELLMFDNANCTRTIGVLGMTGIGKTTVAASVYKRNYRRFDGYCFLEDIENESIRRGLPHLRQKLLSKLLDEENVDVRAHGRLKEFLRNKKVFIVLDNVTEENQIEVLIGQRELYRKGSRLVITTRDKKLLENNADATYVVPRLNDREAMELFCLEAFSENLHSTEEFMDLAENFVYYAKGHPLALKLLGSGLRHKEKTYWMQKWERLRVVPDKEIQKVLKVSYDTLDDEQKSIFLDIACFFRSEKADFISSILKSDRVDAAAVMRDLEDKCFLTVSYNRLEMHDLLHTMGKEIGYESSVKREGKRTRLWNHKDIRHVLEQSTLEMHDLLYTMGKEIGYASSVETEGKRPRLWNHKYIRHVLDESTGTGCFRGIFLNMSKVEKIKLSPDFSEDLDHFPDELVYLHWQGYPYEYLPSEFNPEELVDLSLRHSYIKQLWEDEKSQGLLNLSGLSRAKNLERLDLEGCLSRAKNLERLDLEGCKSLVMLGSSIEQMNKLIYLNLRECTSLESLPEGINLNSLKTLILSGCSNLQEFQIISENIESLYLDGSAIERVAERIESLRNLILLNLKNCCRLKFLPNDLYKLKSLQELILSGCSALESDSFCGSSIKDSTELALLPFSGNSCLSDLYLTNCNIYKLPNNFSSLHSLRSLCLSKNNIETLPESIEKLHCLLFLDLKHCRRLNSLPVLPRNIQYVDAHGCVSLEKVAKLVTVPLVTERMHTTFIFTDCFKLNRAEQEAIVAQAQLKSQLLARTSLQHNHKSMGYSIETDLFPHWCNNKFIGASLGVVVTFKDHEGRHANRLSVRCKCRFKNRNGQSISFSFCLGGWNESCGSSCHEPRKLGSEHVFISYNNCNVPVFQWNEESNDGNRCRPTSASFEFYLTDGTKRKLERCKVTRCGMSLLYAPDDNDRGFQGTRVTDTVERTSSEAYVPVRGRSHSQIGERRNGRMRDEIPFGDIWSKYPR</sequence>